<comment type="caution">
    <text evidence="1">The sequence shown here is derived from an EMBL/GenBank/DDBJ whole genome shotgun (WGS) entry which is preliminary data.</text>
</comment>
<dbReference type="AlphaFoldDB" id="A0A2A9PKZ7"/>
<sequence length="165" mass="17900">MPRGDDLDATELGRMQPLTPWPCKTGPMQCFRHSAITFASLSSGAGAGDNAFTESVMADECTMQSYLTASASEVVGATADHWKGRTDSLFPLAIRGAPIPAVLYQSYRRMSMTELYNKRALSMSPPYAHTGGCSCCKRGSYSNDLICRKGVAKRQRIATVFKAES</sequence>
<reference evidence="1 2" key="1">
    <citation type="journal article" date="2015" name="BMC Genomics">
        <title>Gene expression during zombie ant biting behavior reflects the complexity underlying fungal parasitic behavioral manipulation.</title>
        <authorList>
            <person name="de Bekker C."/>
            <person name="Ohm R.A."/>
            <person name="Loreto R.G."/>
            <person name="Sebastian A."/>
            <person name="Albert I."/>
            <person name="Merrow M."/>
            <person name="Brachmann A."/>
            <person name="Hughes D.P."/>
        </authorList>
    </citation>
    <scope>NUCLEOTIDE SEQUENCE [LARGE SCALE GENOMIC DNA]</scope>
    <source>
        <strain evidence="1 2">SC16a</strain>
    </source>
</reference>
<evidence type="ECO:0000313" key="1">
    <source>
        <dbReference type="EMBL" id="PFH61711.1"/>
    </source>
</evidence>
<dbReference type="EMBL" id="LAZP02000058">
    <property type="protein sequence ID" value="PFH61711.1"/>
    <property type="molecule type" value="Genomic_DNA"/>
</dbReference>
<proteinExistence type="predicted"/>
<name>A0A2A9PKZ7_OPHUN</name>
<accession>A0A2A9PKZ7</accession>
<dbReference type="Proteomes" id="UP000037136">
    <property type="component" value="Unassembled WGS sequence"/>
</dbReference>
<protein>
    <submittedName>
        <fullName evidence="1">Uncharacterized protein</fullName>
    </submittedName>
</protein>
<organism evidence="1 2">
    <name type="scientific">Ophiocordyceps unilateralis</name>
    <name type="common">Zombie-ant fungus</name>
    <name type="synonym">Torrubia unilateralis</name>
    <dbReference type="NCBI Taxonomy" id="268505"/>
    <lineage>
        <taxon>Eukaryota</taxon>
        <taxon>Fungi</taxon>
        <taxon>Dikarya</taxon>
        <taxon>Ascomycota</taxon>
        <taxon>Pezizomycotina</taxon>
        <taxon>Sordariomycetes</taxon>
        <taxon>Hypocreomycetidae</taxon>
        <taxon>Hypocreales</taxon>
        <taxon>Ophiocordycipitaceae</taxon>
        <taxon>Ophiocordyceps</taxon>
    </lineage>
</organism>
<keyword evidence="2" id="KW-1185">Reference proteome</keyword>
<evidence type="ECO:0000313" key="2">
    <source>
        <dbReference type="Proteomes" id="UP000037136"/>
    </source>
</evidence>
<gene>
    <name evidence="1" type="ORF">XA68_16511</name>
</gene>
<reference evidence="1 2" key="2">
    <citation type="journal article" date="2017" name="Sci. Rep.">
        <title>Ant-infecting Ophiocordyceps genomes reveal a high diversity of potential behavioral manipulation genes and a possible major role for enterotoxins.</title>
        <authorList>
            <person name="de Bekker C."/>
            <person name="Ohm R.A."/>
            <person name="Evans H.C."/>
            <person name="Brachmann A."/>
            <person name="Hughes D.P."/>
        </authorList>
    </citation>
    <scope>NUCLEOTIDE SEQUENCE [LARGE SCALE GENOMIC DNA]</scope>
    <source>
        <strain evidence="1 2">SC16a</strain>
    </source>
</reference>